<accession>A0AAW1H1H1</accession>
<dbReference type="EMBL" id="JBDFQZ010000013">
    <property type="protein sequence ID" value="KAK9669666.1"/>
    <property type="molecule type" value="Genomic_DNA"/>
</dbReference>
<dbReference type="CDD" id="cd09272">
    <property type="entry name" value="RNase_HI_RT_Ty1"/>
    <property type="match status" value="1"/>
</dbReference>
<evidence type="ECO:0000313" key="2">
    <source>
        <dbReference type="Proteomes" id="UP001443914"/>
    </source>
</evidence>
<proteinExistence type="predicted"/>
<dbReference type="InterPro" id="IPR043502">
    <property type="entry name" value="DNA/RNA_pol_sf"/>
</dbReference>
<protein>
    <submittedName>
        <fullName evidence="1">Uncharacterized protein</fullName>
    </submittedName>
</protein>
<comment type="caution">
    <text evidence="1">The sequence shown here is derived from an EMBL/GenBank/DDBJ whole genome shotgun (WGS) entry which is preliminary data.</text>
</comment>
<dbReference type="Proteomes" id="UP001443914">
    <property type="component" value="Unassembled WGS sequence"/>
</dbReference>
<dbReference type="PANTHER" id="PTHR11439">
    <property type="entry name" value="GAG-POL-RELATED RETROTRANSPOSON"/>
    <property type="match status" value="1"/>
</dbReference>
<evidence type="ECO:0000313" key="1">
    <source>
        <dbReference type="EMBL" id="KAK9669666.1"/>
    </source>
</evidence>
<name>A0AAW1H1H1_SAPOF</name>
<keyword evidence="2" id="KW-1185">Reference proteome</keyword>
<reference evidence="1" key="1">
    <citation type="submission" date="2024-03" db="EMBL/GenBank/DDBJ databases">
        <title>WGS assembly of Saponaria officinalis var. Norfolk2.</title>
        <authorList>
            <person name="Jenkins J."/>
            <person name="Shu S."/>
            <person name="Grimwood J."/>
            <person name="Barry K."/>
            <person name="Goodstein D."/>
            <person name="Schmutz J."/>
            <person name="Leebens-Mack J."/>
            <person name="Osbourn A."/>
        </authorList>
    </citation>
    <scope>NUCLEOTIDE SEQUENCE [LARGE SCALE GENOMIC DNA]</scope>
    <source>
        <strain evidence="1">JIC</strain>
    </source>
</reference>
<sequence>MNINEKLQHEDGTQGANPKHFRSLVGGLNYLIHTRPDIAYSVSLVSRYLHSPTKQHFGAAKRILRYVASTVEFGIWYSKKSSLKLIGFTDSDWAGSLDDKKMLGNIFSLGSGAVTWSSKKQETVALSSSEAEYTAATSAARQVFWLRKLLADLGCVQTEATAEIYCDNRAAIAMRKNPVFHARTKHIDVQHHFIHQLVSDGKLVLKFRGTNEQVAYIFTKALPQAKHDFFRMQLGVCNFESRRSVE</sequence>
<dbReference type="AlphaFoldDB" id="A0AAW1H1H1"/>
<dbReference type="PANTHER" id="PTHR11439:SF463">
    <property type="entry name" value="REVERSE TRANSCRIPTASE TY1_COPIA-TYPE DOMAIN-CONTAINING PROTEIN"/>
    <property type="match status" value="1"/>
</dbReference>
<gene>
    <name evidence="1" type="ORF">RND81_13G146900</name>
</gene>
<organism evidence="1 2">
    <name type="scientific">Saponaria officinalis</name>
    <name type="common">Common soapwort</name>
    <name type="synonym">Lychnis saponaria</name>
    <dbReference type="NCBI Taxonomy" id="3572"/>
    <lineage>
        <taxon>Eukaryota</taxon>
        <taxon>Viridiplantae</taxon>
        <taxon>Streptophyta</taxon>
        <taxon>Embryophyta</taxon>
        <taxon>Tracheophyta</taxon>
        <taxon>Spermatophyta</taxon>
        <taxon>Magnoliopsida</taxon>
        <taxon>eudicotyledons</taxon>
        <taxon>Gunneridae</taxon>
        <taxon>Pentapetalae</taxon>
        <taxon>Caryophyllales</taxon>
        <taxon>Caryophyllaceae</taxon>
        <taxon>Caryophylleae</taxon>
        <taxon>Saponaria</taxon>
    </lineage>
</organism>
<dbReference type="SUPFAM" id="SSF56672">
    <property type="entry name" value="DNA/RNA polymerases"/>
    <property type="match status" value="1"/>
</dbReference>